<dbReference type="PROSITE" id="PS50106">
    <property type="entry name" value="PDZ"/>
    <property type="match status" value="1"/>
</dbReference>
<dbReference type="CDD" id="cd09512">
    <property type="entry name" value="SAM_Neurabin-like"/>
    <property type="match status" value="1"/>
</dbReference>
<evidence type="ECO:0000256" key="3">
    <source>
        <dbReference type="ARBA" id="ARBA00022490"/>
    </source>
</evidence>
<evidence type="ECO:0000256" key="13">
    <source>
        <dbReference type="ARBA" id="ARBA00076637"/>
    </source>
</evidence>
<evidence type="ECO:0000256" key="10">
    <source>
        <dbReference type="ARBA" id="ARBA00023212"/>
    </source>
</evidence>
<feature type="region of interest" description="Disordered" evidence="17">
    <location>
        <begin position="1"/>
        <end position="64"/>
    </location>
</feature>
<dbReference type="FunFam" id="2.30.42.10:FF:000010">
    <property type="entry name" value="Neurabin-1 isoform 1"/>
    <property type="match status" value="1"/>
</dbReference>
<evidence type="ECO:0000256" key="2">
    <source>
        <dbReference type="ARBA" id="ARBA00022473"/>
    </source>
</evidence>
<keyword evidence="2" id="KW-0217">Developmental protein</keyword>
<dbReference type="GO" id="GO:0005737">
    <property type="term" value="C:cytoplasm"/>
    <property type="evidence" value="ECO:0007669"/>
    <property type="project" value="TreeGrafter"/>
</dbReference>
<feature type="compositionally biased region" description="Low complexity" evidence="17">
    <location>
        <begin position="1092"/>
        <end position="1105"/>
    </location>
</feature>
<feature type="compositionally biased region" description="Low complexity" evidence="17">
    <location>
        <begin position="231"/>
        <end position="240"/>
    </location>
</feature>
<feature type="region of interest" description="Disordered" evidence="17">
    <location>
        <begin position="1006"/>
        <end position="1046"/>
    </location>
</feature>
<keyword evidence="9" id="KW-0009">Actin-binding</keyword>
<dbReference type="CDD" id="cd06790">
    <property type="entry name" value="PDZ_neurabin-like"/>
    <property type="match status" value="1"/>
</dbReference>
<dbReference type="InterPro" id="IPR036034">
    <property type="entry name" value="PDZ_sf"/>
</dbReference>
<dbReference type="Gene3D" id="2.30.42.10">
    <property type="match status" value="1"/>
</dbReference>
<evidence type="ECO:0000256" key="14">
    <source>
        <dbReference type="ARBA" id="ARBA00077125"/>
    </source>
</evidence>
<keyword evidence="10" id="KW-0206">Cytoskeleton</keyword>
<feature type="compositionally biased region" description="Low complexity" evidence="17">
    <location>
        <begin position="310"/>
        <end position="322"/>
    </location>
</feature>
<feature type="compositionally biased region" description="Polar residues" evidence="17">
    <location>
        <begin position="1207"/>
        <end position="1221"/>
    </location>
</feature>
<evidence type="ECO:0000256" key="11">
    <source>
        <dbReference type="ARBA" id="ARBA00034103"/>
    </source>
</evidence>
<feature type="compositionally biased region" description="Basic and acidic residues" evidence="17">
    <location>
        <begin position="345"/>
        <end position="363"/>
    </location>
</feature>
<evidence type="ECO:0000259" key="19">
    <source>
        <dbReference type="PROSITE" id="PS50106"/>
    </source>
</evidence>
<keyword evidence="4" id="KW-0597">Phosphoprotein</keyword>
<dbReference type="SUPFAM" id="SSF47769">
    <property type="entry name" value="SAM/Pointed domain"/>
    <property type="match status" value="1"/>
</dbReference>
<keyword evidence="8 16" id="KW-0175">Coiled coil</keyword>
<feature type="compositionally biased region" description="Basic and acidic residues" evidence="17">
    <location>
        <begin position="1113"/>
        <end position="1122"/>
    </location>
</feature>
<dbReference type="GO" id="GO:0030425">
    <property type="term" value="C:dendrite"/>
    <property type="evidence" value="ECO:0007669"/>
    <property type="project" value="TreeGrafter"/>
</dbReference>
<dbReference type="Pfam" id="PF07647">
    <property type="entry name" value="SAM_2"/>
    <property type="match status" value="1"/>
</dbReference>
<feature type="region of interest" description="Disordered" evidence="17">
    <location>
        <begin position="213"/>
        <end position="255"/>
    </location>
</feature>
<dbReference type="Gene3D" id="1.10.150.50">
    <property type="entry name" value="Transcription Factor, Ets-1"/>
    <property type="match status" value="1"/>
</dbReference>
<feature type="region of interest" description="Disordered" evidence="17">
    <location>
        <begin position="616"/>
        <end position="642"/>
    </location>
</feature>
<feature type="region of interest" description="Disordered" evidence="17">
    <location>
        <begin position="1361"/>
        <end position="1385"/>
    </location>
</feature>
<evidence type="ECO:0000256" key="6">
    <source>
        <dbReference type="ARBA" id="ARBA00022902"/>
    </source>
</evidence>
<dbReference type="GO" id="GO:0015629">
    <property type="term" value="C:actin cytoskeleton"/>
    <property type="evidence" value="ECO:0007669"/>
    <property type="project" value="TreeGrafter"/>
</dbReference>
<feature type="domain" description="PDZ" evidence="19">
    <location>
        <begin position="509"/>
        <end position="597"/>
    </location>
</feature>
<accession>A0AAJ7SNE9</accession>
<keyword evidence="6" id="KW-0524">Neurogenesis</keyword>
<evidence type="ECO:0000256" key="1">
    <source>
        <dbReference type="ARBA" id="ARBA00004245"/>
    </source>
</evidence>
<feature type="compositionally biased region" description="Acidic residues" evidence="17">
    <location>
        <begin position="372"/>
        <end position="394"/>
    </location>
</feature>
<dbReference type="GO" id="GO:0019722">
    <property type="term" value="P:calcium-mediated signaling"/>
    <property type="evidence" value="ECO:0007669"/>
    <property type="project" value="TreeGrafter"/>
</dbReference>
<comment type="subcellular location">
    <subcellularLocation>
        <location evidence="1">Cytoplasm</location>
        <location evidence="1">Cytoskeleton</location>
    </subcellularLocation>
    <subcellularLocation>
        <location evidence="11">Synapse</location>
    </subcellularLocation>
</comment>
<dbReference type="GO" id="GO:0051015">
    <property type="term" value="F:actin filament binding"/>
    <property type="evidence" value="ECO:0007669"/>
    <property type="project" value="TreeGrafter"/>
</dbReference>
<proteinExistence type="predicted"/>
<evidence type="ECO:0000313" key="21">
    <source>
        <dbReference type="RefSeq" id="XP_032801587.1"/>
    </source>
</evidence>
<evidence type="ECO:0000256" key="12">
    <source>
        <dbReference type="ARBA" id="ARBA00067399"/>
    </source>
</evidence>
<dbReference type="RefSeq" id="XP_032801587.1">
    <property type="nucleotide sequence ID" value="XM_032945696.1"/>
</dbReference>
<dbReference type="GO" id="GO:0007015">
    <property type="term" value="P:actin filament organization"/>
    <property type="evidence" value="ECO:0007669"/>
    <property type="project" value="TreeGrafter"/>
</dbReference>
<protein>
    <recommendedName>
        <fullName evidence="12">Neurabin-1</fullName>
    </recommendedName>
    <alternativeName>
        <fullName evidence="14">Neurabin-I</fullName>
    </alternativeName>
    <alternativeName>
        <fullName evidence="13">Neural tissue-specific F-actin-binding protein I</fullName>
    </alternativeName>
    <alternativeName>
        <fullName evidence="15">Protein phosphatase 1 regulatory subunit 9A</fullName>
    </alternativeName>
</protein>
<organism evidence="20 21">
    <name type="scientific">Petromyzon marinus</name>
    <name type="common">Sea lamprey</name>
    <dbReference type="NCBI Taxonomy" id="7757"/>
    <lineage>
        <taxon>Eukaryota</taxon>
        <taxon>Metazoa</taxon>
        <taxon>Chordata</taxon>
        <taxon>Craniata</taxon>
        <taxon>Vertebrata</taxon>
        <taxon>Cyclostomata</taxon>
        <taxon>Hyperoartia</taxon>
        <taxon>Petromyzontiformes</taxon>
        <taxon>Petromyzontidae</taxon>
        <taxon>Petromyzon</taxon>
    </lineage>
</organism>
<dbReference type="FunFam" id="1.10.150.50:FF:000008">
    <property type="entry name" value="Neurabin-1 isoform 1-like protein"/>
    <property type="match status" value="1"/>
</dbReference>
<feature type="compositionally biased region" description="Polar residues" evidence="17">
    <location>
        <begin position="219"/>
        <end position="230"/>
    </location>
</feature>
<feature type="region of interest" description="Disordered" evidence="17">
    <location>
        <begin position="437"/>
        <end position="461"/>
    </location>
</feature>
<dbReference type="SMART" id="SM00228">
    <property type="entry name" value="PDZ"/>
    <property type="match status" value="1"/>
</dbReference>
<evidence type="ECO:0000256" key="15">
    <source>
        <dbReference type="ARBA" id="ARBA00082439"/>
    </source>
</evidence>
<keyword evidence="3" id="KW-0963">Cytoplasm</keyword>
<dbReference type="PROSITE" id="PS50105">
    <property type="entry name" value="SAM_DOMAIN"/>
    <property type="match status" value="1"/>
</dbReference>
<feature type="compositionally biased region" description="Polar residues" evidence="17">
    <location>
        <begin position="621"/>
        <end position="633"/>
    </location>
</feature>
<evidence type="ECO:0000256" key="5">
    <source>
        <dbReference type="ARBA" id="ARBA00022782"/>
    </source>
</evidence>
<dbReference type="Pfam" id="PF17817">
    <property type="entry name" value="PDZ_5"/>
    <property type="match status" value="1"/>
</dbReference>
<evidence type="ECO:0000259" key="18">
    <source>
        <dbReference type="PROSITE" id="PS50105"/>
    </source>
</evidence>
<keyword evidence="7" id="KW-0770">Synapse</keyword>
<dbReference type="PANTHER" id="PTHR16154:SF6">
    <property type="entry name" value="SPINOPHILIN, ISOFORM J"/>
    <property type="match status" value="1"/>
</dbReference>
<dbReference type="GO" id="GO:0031175">
    <property type="term" value="P:neuron projection development"/>
    <property type="evidence" value="ECO:0007669"/>
    <property type="project" value="TreeGrafter"/>
</dbReference>
<feature type="region of interest" description="Disordered" evidence="17">
    <location>
        <begin position="1081"/>
        <end position="1253"/>
    </location>
</feature>
<dbReference type="InterPro" id="IPR043446">
    <property type="entry name" value="Neurabin-like"/>
</dbReference>
<evidence type="ECO:0000256" key="16">
    <source>
        <dbReference type="SAM" id="Coils"/>
    </source>
</evidence>
<feature type="compositionally biased region" description="Low complexity" evidence="17">
    <location>
        <begin position="1223"/>
        <end position="1242"/>
    </location>
</feature>
<dbReference type="SMART" id="SM00454">
    <property type="entry name" value="SAM"/>
    <property type="match status" value="1"/>
</dbReference>
<dbReference type="Pfam" id="PF00595">
    <property type="entry name" value="PDZ"/>
    <property type="match status" value="1"/>
</dbReference>
<feature type="region of interest" description="Disordered" evidence="17">
    <location>
        <begin position="166"/>
        <end position="192"/>
    </location>
</feature>
<sequence>MLNAETVGETAGRKGSPHQVTYKGSLQSCTKIEFEEPAEESKNGDDGSADADMTDGDQQSSNIERIKHMLFTEPQRIVSPDAHMKTARHAHVLQKGDTAGVTNHAEKFSETRKVFEKTNFKPQSSLQSSMKDAKWTYLKSSPLEKDGEEKHFISPKAESGLQKQLGLYKESSVSSSVSSTSSDSKVRSRLNSGPISKRLSSFLLDDDEDEIEANAEETFSFSDQSNAESPSTHTTHTSSTKVYGSPDKNVSSPLFTPPLKLNPVLEDNDTQNVQSAEIQVVSTGIEDVNEFRRDILPSPCYPQKECLVSLGSSSDKTSGSLKADVTVGKADQDLSMVPQISNLREPSHQEDRKAQVKKQDLLLDQKVSSSTDDSDHDDDDEDGSSEDDSDETDSSDDKRPRGRFISVGIENAAFEDTADQDIDSKSEDEAVAENGVVSGGHHCNEIPGLSDDDDPPSEKRKVHFSTAPMKVFPMFTNKEYDRTNDDVDPIASSAEYELEKQIELMDVFPVELNKGDGGLGISIIGMGVGIDSGIEKLGIFVKSVIDGGAAHKDGRIKENDQIVEVDGTSLVGVSQHFAASVLKNTKGLVKFLIGREQEGQKNSVCSILMQTLPAEKKQQEEPLQQDHSSNDSDGGQDNEAEPCPIDEAEEILGGHHISMVTQLSELPATELLFHPPDMEAASQANALEDLQNAHSAKEREISTLMQKVKELEKEKQEWRREKTMLLGTIQDNREEAGRLQGQSRDAEELLKESRLRYDDLSSKYTHLVMLLPQELLGSLPASFKTAMDQTNKELKERQEQQMQGRVEKMAALHQAKADFMKPPEVSREAREAAPSEIGISAVKISEVSNVGQNDILPLVYEEAVISQGENKQDTVGAVSIVPVTDFDDLVPQTQRLDSSAHKSKVQLLVKAKRKQPTRMLLRGATPEEAPPERATPVRANAVHVTPESTTPLRATLEGGTPEQAAGPTEDAVLRANETFGSEARGETGGEDSDMLSAVMAIGMSGSSLAQREAPEPRGSLEPRNTSEPGLARAAAPETNPAADELAGPAVTAVPRYTPAQALSSLPVYTRVMGELSAKSATAADASLGGGKTTAAAAEAKNGDTTPQQKKKKSKDERNKDGAASEEGPLRVGSRERLSLGKGPLKFLGAPLRRSMGKGKKSERHPNRYSAASKDSHESLGAGSATLEREPPPPVTTSCMRMPWTRRGSGSSDEFTESSPATAGSPQKRSSGSGSFSPGSGASEELPGMITEPKATGHSHTFVLAASQPGAKDEPSPSRGHHWQNREVEEWTSQQVCQWLMVLGMQQYTQQFEEKNVTGEYLLQLDINKLKALGVTDVSDRTIIKKKLKDLKMAIEKERKAQEKQAKLKEKSRKKVDGIPSGQSDA</sequence>
<keyword evidence="20" id="KW-1185">Reference proteome</keyword>
<evidence type="ECO:0000256" key="7">
    <source>
        <dbReference type="ARBA" id="ARBA00023018"/>
    </source>
</evidence>
<dbReference type="GO" id="GO:0014069">
    <property type="term" value="C:postsynaptic density"/>
    <property type="evidence" value="ECO:0007669"/>
    <property type="project" value="TreeGrafter"/>
</dbReference>
<dbReference type="PANTHER" id="PTHR16154">
    <property type="entry name" value="NEURABIN"/>
    <property type="match status" value="1"/>
</dbReference>
<feature type="domain" description="SAM" evidence="18">
    <location>
        <begin position="1290"/>
        <end position="1353"/>
    </location>
</feature>
<dbReference type="InterPro" id="IPR001660">
    <property type="entry name" value="SAM"/>
</dbReference>
<name>A0AAJ7SNE9_PETMA</name>
<evidence type="ECO:0000256" key="8">
    <source>
        <dbReference type="ARBA" id="ARBA00023054"/>
    </source>
</evidence>
<dbReference type="SUPFAM" id="SSF50156">
    <property type="entry name" value="PDZ domain-like"/>
    <property type="match status" value="1"/>
</dbReference>
<feature type="coiled-coil region" evidence="16">
    <location>
        <begin position="680"/>
        <end position="763"/>
    </location>
</feature>
<keyword evidence="5" id="KW-0221">Differentiation</keyword>
<feature type="region of interest" description="Disordered" evidence="17">
    <location>
        <begin position="310"/>
        <end position="421"/>
    </location>
</feature>
<dbReference type="Proteomes" id="UP001318040">
    <property type="component" value="Chromosome 4"/>
</dbReference>
<evidence type="ECO:0000313" key="20">
    <source>
        <dbReference type="Proteomes" id="UP001318040"/>
    </source>
</evidence>
<reference evidence="21" key="1">
    <citation type="submission" date="2025-08" db="UniProtKB">
        <authorList>
            <consortium name="RefSeq"/>
        </authorList>
    </citation>
    <scope>IDENTIFICATION</scope>
    <source>
        <tissue evidence="21">Sperm</tissue>
    </source>
</reference>
<feature type="compositionally biased region" description="Low complexity" evidence="17">
    <location>
        <begin position="1031"/>
        <end position="1042"/>
    </location>
</feature>
<dbReference type="InterPro" id="IPR001478">
    <property type="entry name" value="PDZ"/>
</dbReference>
<evidence type="ECO:0000256" key="17">
    <source>
        <dbReference type="SAM" id="MobiDB-lite"/>
    </source>
</evidence>
<dbReference type="InterPro" id="IPR013761">
    <property type="entry name" value="SAM/pointed_sf"/>
</dbReference>
<evidence type="ECO:0000256" key="9">
    <source>
        <dbReference type="ARBA" id="ARBA00023203"/>
    </source>
</evidence>
<feature type="compositionally biased region" description="Polar residues" evidence="17">
    <location>
        <begin position="18"/>
        <end position="30"/>
    </location>
</feature>
<gene>
    <name evidence="21" type="primary">LOC116938525</name>
</gene>
<feature type="compositionally biased region" description="Low complexity" evidence="17">
    <location>
        <begin position="171"/>
        <end position="183"/>
    </location>
</feature>
<dbReference type="InterPro" id="IPR040645">
    <property type="entry name" value="Neurabin-1/2_PDZ"/>
</dbReference>
<evidence type="ECO:0000256" key="4">
    <source>
        <dbReference type="ARBA" id="ARBA00022553"/>
    </source>
</evidence>